<feature type="compositionally biased region" description="Basic and acidic residues" evidence="3">
    <location>
        <begin position="187"/>
        <end position="204"/>
    </location>
</feature>
<evidence type="ECO:0000259" key="5">
    <source>
        <dbReference type="PROSITE" id="PS51109"/>
    </source>
</evidence>
<dbReference type="EMBL" id="MWWT01000005">
    <property type="protein sequence ID" value="OZG54228.1"/>
    <property type="molecule type" value="Genomic_DNA"/>
</dbReference>
<keyword evidence="7" id="KW-1185">Reference proteome</keyword>
<feature type="compositionally biased region" description="Basic and acidic residues" evidence="3">
    <location>
        <begin position="1375"/>
        <end position="1384"/>
    </location>
</feature>
<dbReference type="Proteomes" id="UP000243657">
    <property type="component" value="Unassembled WGS sequence"/>
</dbReference>
<accession>A0A261F556</accession>
<dbReference type="Gene3D" id="2.60.40.4300">
    <property type="match status" value="3"/>
</dbReference>
<keyword evidence="4" id="KW-0812">Transmembrane</keyword>
<evidence type="ECO:0000256" key="3">
    <source>
        <dbReference type="SAM" id="MobiDB-lite"/>
    </source>
</evidence>
<evidence type="ECO:0000256" key="1">
    <source>
        <dbReference type="ARBA" id="ARBA00022729"/>
    </source>
</evidence>
<sequence length="1430" mass="152640">MSALRRGTSASGVRGIVVALVAVVAMVMTCVSGILPVARAEGQTVDLTATLEGLQSSAPAGSDFEARVILRNISSAPAQNAAFSLQFKDRFSAVHIEQVSAEGGAEGPATIQLTAEDDHLNGLSSVYNKAARATVNLPANSTLVYKVTGRYPFMPSGSVDVSIQPQAGDTDSEPSSNTAQQQVSLDTKSDVSIDVHQDKEQTQSGEIRRYTVTYTNRGPATIVDAEATAGLEFGVSRSRDSNVSVKVLRKNFSCTPTGKAQCVSESELNGLAHNMENRVKLYDSNVSIPSGDSLTYEFSYEMQTTASEKEAEQLSVPVTFKAGLLTSTLMEKKVEGAIVGASTILSDKATVTLHMDPVKTPVNSGDKVRYTFSLTNDEGVDLPNLRFPISVDGPSNVTFAPGAQYSLSCVGEGGAVCPETADGKTRSMSDWRGLPGGIFDFVSPDSSMNLPVHGKLAFTIEFDADFGSCIPAKFTGFGFYYQELSQKGVALTVKEEVPEYKDRNVDVLGTRCTVANTDIRVVKSTDSQPVYSGKEHTYVVRYENHGDTAVNGIKIAKYLSLVAKYSADYVTTCTTEGNAVCPSGYPLKNGTGYWEHKYYEMVYPTRSGTEQSIDIAAHSALVFTTKAVVTVDCPANGSYPMKLITFTQMPDNTRNATEYRGNDDISSTISCNDVSSQTNLLRDGRSVSQTDPDTNLTVVSRISNSVGTAENVAVQVQTPARTFVASADAQPSCRVVSGDAVCPTDLKWDAAKKLITGTVPRLAAAGALEVSLVGKSGVVPTTVDSGAFTTSTVSEGDTTGTNSSQATISYANEKVPVTLTQRIEGLSAQGAPADVEFTGVLSCATQDDVPVTLRVKKGQSEASKTVNVWKHSDCTLTMQAPVSAPQGYAWESTDPAPAQISDVEDGASLMVSRRVRALVVPADITVRYVTVDAQDARRTVQSQKLEKNVGDSYETSALDVDGFKLAVTPDNAKGTISSADPVVVEYVYVPVDVKSTKPVAFGTRYVADPSVDYAKQVERTAGVNGEDTITTSYSLNAQGRIEAKDSTSRSKDPVERVVAVGNVEKKTIKRVIHYVDAENTSKQIHEDTTQSVNWQRTDTVNATTGVLSEGAWSTVTDADRSFPAVDAPEVKNYTNPSVKRVSAVRVLDTNPADADAVTIQYDHVKTPVDETRDVTRTIRYVDAVTGKSIDEKQNVSQKVTLKRTNVRDEVTGQVTPGKWSTEPLAAVESPVFAKYAAASVKEVAALHVNGDTASDNPVTVSYPQGTGTVKESKTVTREVTFIAKETGDQLGNPVEQRVELTRENTVNLVTGEVVTSGTWSTGDLPAVAALTISGYTPLSQGAAELTVTGDEASALRVAVEYEKTPDQPQAQIRTQPKDEPKSWAETRPAGTQKTRVSTLARTGTDIQFISLMVLLATAAGIALTVRKSRA</sequence>
<feature type="region of interest" description="Disordered" evidence="3">
    <location>
        <begin position="160"/>
        <end position="204"/>
    </location>
</feature>
<dbReference type="RefSeq" id="WP_158520647.1">
    <property type="nucleotide sequence ID" value="NZ_JBHLWS010000013.1"/>
</dbReference>
<organism evidence="6 7">
    <name type="scientific">Alloscardovia macacae</name>
    <dbReference type="NCBI Taxonomy" id="1160091"/>
    <lineage>
        <taxon>Bacteria</taxon>
        <taxon>Bacillati</taxon>
        <taxon>Actinomycetota</taxon>
        <taxon>Actinomycetes</taxon>
        <taxon>Bifidobacteriales</taxon>
        <taxon>Bifidobacteriaceae</taxon>
        <taxon>Alloscardovia</taxon>
    </lineage>
</organism>
<keyword evidence="1" id="KW-0732">Signal</keyword>
<feature type="transmembrane region" description="Helical" evidence="4">
    <location>
        <begin position="1406"/>
        <end position="1425"/>
    </location>
</feature>
<dbReference type="InterPro" id="IPR041495">
    <property type="entry name" value="Mub_B2"/>
</dbReference>
<name>A0A261F556_9BIFI</name>
<dbReference type="Pfam" id="PF07501">
    <property type="entry name" value="G5"/>
    <property type="match status" value="1"/>
</dbReference>
<dbReference type="Gene3D" id="3.10.20.320">
    <property type="entry name" value="Putative peptidoglycan bound protein (lpxtg motif)"/>
    <property type="match status" value="1"/>
</dbReference>
<dbReference type="Gene3D" id="2.20.230.10">
    <property type="entry name" value="Resuscitation-promoting factor rpfb"/>
    <property type="match status" value="1"/>
</dbReference>
<evidence type="ECO:0000313" key="6">
    <source>
        <dbReference type="EMBL" id="OZG54228.1"/>
    </source>
</evidence>
<proteinExistence type="predicted"/>
<feature type="compositionally biased region" description="Polar residues" evidence="3">
    <location>
        <begin position="160"/>
        <end position="186"/>
    </location>
</feature>
<comment type="caution">
    <text evidence="6">The sequence shown here is derived from an EMBL/GenBank/DDBJ whole genome shotgun (WGS) entry which is preliminary data.</text>
</comment>
<protein>
    <submittedName>
        <fullName evidence="6">MucBP domain family protein</fullName>
    </submittedName>
</protein>
<evidence type="ECO:0000256" key="2">
    <source>
        <dbReference type="ARBA" id="ARBA00022737"/>
    </source>
</evidence>
<keyword evidence="4" id="KW-0472">Membrane</keyword>
<feature type="region of interest" description="Disordered" evidence="3">
    <location>
        <begin position="1363"/>
        <end position="1392"/>
    </location>
</feature>
<keyword evidence="4" id="KW-1133">Transmembrane helix</keyword>
<evidence type="ECO:0000313" key="7">
    <source>
        <dbReference type="Proteomes" id="UP000243657"/>
    </source>
</evidence>
<dbReference type="SMART" id="SM01208">
    <property type="entry name" value="G5"/>
    <property type="match status" value="1"/>
</dbReference>
<evidence type="ECO:0000256" key="4">
    <source>
        <dbReference type="SAM" id="Phobius"/>
    </source>
</evidence>
<feature type="domain" description="G5" evidence="5">
    <location>
        <begin position="984"/>
        <end position="1064"/>
    </location>
</feature>
<dbReference type="PROSITE" id="PS51109">
    <property type="entry name" value="G5"/>
    <property type="match status" value="1"/>
</dbReference>
<reference evidence="6 7" key="1">
    <citation type="journal article" date="2017" name="BMC Genomics">
        <title>Comparative genomic and phylogenomic analyses of the Bifidobacteriaceae family.</title>
        <authorList>
            <person name="Lugli G.A."/>
            <person name="Milani C."/>
            <person name="Turroni F."/>
            <person name="Duranti S."/>
            <person name="Mancabelli L."/>
            <person name="Mangifesta M."/>
            <person name="Ferrario C."/>
            <person name="Modesto M."/>
            <person name="Mattarelli P."/>
            <person name="Jiri K."/>
            <person name="van Sinderen D."/>
            <person name="Ventura M."/>
        </authorList>
    </citation>
    <scope>NUCLEOTIDE SEQUENCE [LARGE SCALE GENOMIC DNA]</scope>
    <source>
        <strain evidence="6 7">DSM 24762</strain>
    </source>
</reference>
<dbReference type="InterPro" id="IPR009459">
    <property type="entry name" value="MucBP_dom"/>
</dbReference>
<gene>
    <name evidence="6" type="ORF">ALMA_0689</name>
</gene>
<feature type="transmembrane region" description="Helical" evidence="4">
    <location>
        <begin position="12"/>
        <end position="35"/>
    </location>
</feature>
<keyword evidence="2" id="KW-0677">Repeat</keyword>
<dbReference type="InterPro" id="IPR011098">
    <property type="entry name" value="G5_dom"/>
</dbReference>
<dbReference type="Pfam" id="PF17966">
    <property type="entry name" value="Muc_B2"/>
    <property type="match status" value="3"/>
</dbReference>
<dbReference type="Pfam" id="PF06458">
    <property type="entry name" value="MucBP"/>
    <property type="match status" value="1"/>
</dbReference>